<evidence type="ECO:0000313" key="2">
    <source>
        <dbReference type="Proteomes" id="UP000471166"/>
    </source>
</evidence>
<accession>A0A6P1D241</accession>
<sequence length="147" mass="16418">MPNHPLPEKHRLLHACRTEMYTDHPMLRLAYQLTALHEQRLCSARDTLDGRMAIDDLDAERRRHIRAIDSWVIGQLPPTPGSARMHTETLGAIVDRLARYTADAYAALAGATDDLGDAWERLAELAIGYDDLAAELVTGRRRLPGAP</sequence>
<dbReference type="InterPro" id="IPR025350">
    <property type="entry name" value="DUF4254"/>
</dbReference>
<gene>
    <name evidence="1" type="ORF">GV791_29705</name>
</gene>
<evidence type="ECO:0000313" key="1">
    <source>
        <dbReference type="EMBL" id="NEW36705.1"/>
    </source>
</evidence>
<dbReference type="Proteomes" id="UP000471166">
    <property type="component" value="Unassembled WGS sequence"/>
</dbReference>
<organism evidence="1 2">
    <name type="scientific">Nocardia cyriacigeorgica</name>
    <dbReference type="NCBI Taxonomy" id="135487"/>
    <lineage>
        <taxon>Bacteria</taxon>
        <taxon>Bacillati</taxon>
        <taxon>Actinomycetota</taxon>
        <taxon>Actinomycetes</taxon>
        <taxon>Mycobacteriales</taxon>
        <taxon>Nocardiaceae</taxon>
        <taxon>Nocardia</taxon>
    </lineage>
</organism>
<dbReference type="EMBL" id="JAAGVB010000093">
    <property type="protein sequence ID" value="NEW36705.1"/>
    <property type="molecule type" value="Genomic_DNA"/>
</dbReference>
<comment type="caution">
    <text evidence="1">The sequence shown here is derived from an EMBL/GenBank/DDBJ whole genome shotgun (WGS) entry which is preliminary data.</text>
</comment>
<reference evidence="1 2" key="1">
    <citation type="submission" date="2020-01" db="EMBL/GenBank/DDBJ databases">
        <title>Genetics and antimicrobial susceptibilities of Nocardia species isolated from the soil; a comparison with species isolated from humans.</title>
        <authorList>
            <person name="Carrasco G."/>
            <person name="Monzon S."/>
            <person name="Sansegundo M."/>
            <person name="Garcia E."/>
            <person name="Garrido N."/>
            <person name="Medina M.J."/>
            <person name="Villalon P."/>
            <person name="Ramirez-Arocha A.C."/>
            <person name="Jimenez P."/>
            <person name="Cuesta I."/>
            <person name="Valdezate S."/>
        </authorList>
    </citation>
    <scope>NUCLEOTIDE SEQUENCE [LARGE SCALE GENOMIC DNA]</scope>
    <source>
        <strain evidence="1 2">CNM20110626</strain>
    </source>
</reference>
<dbReference type="RefSeq" id="WP_163848263.1">
    <property type="nucleotide sequence ID" value="NZ_AP026975.1"/>
</dbReference>
<protein>
    <submittedName>
        <fullName evidence="1">DUF4254 domain-containing protein</fullName>
    </submittedName>
</protein>
<dbReference type="AlphaFoldDB" id="A0A6P1D241"/>
<dbReference type="Pfam" id="PF14063">
    <property type="entry name" value="DUF4254"/>
    <property type="match status" value="1"/>
</dbReference>
<proteinExistence type="predicted"/>
<name>A0A6P1D241_9NOCA</name>